<evidence type="ECO:0000313" key="6">
    <source>
        <dbReference type="Proteomes" id="UP000198984"/>
    </source>
</evidence>
<dbReference type="EMBL" id="FOBB01000009">
    <property type="protein sequence ID" value="SEN22775.1"/>
    <property type="molecule type" value="Genomic_DNA"/>
</dbReference>
<dbReference type="Pfam" id="PF12833">
    <property type="entry name" value="HTH_18"/>
    <property type="match status" value="1"/>
</dbReference>
<reference evidence="5 6" key="1">
    <citation type="submission" date="2016-10" db="EMBL/GenBank/DDBJ databases">
        <authorList>
            <person name="de Groot N.N."/>
        </authorList>
    </citation>
    <scope>NUCLEOTIDE SEQUENCE [LARGE SCALE GENOMIC DNA]</scope>
    <source>
        <strain evidence="5 6">DSM 21039</strain>
    </source>
</reference>
<evidence type="ECO:0000313" key="5">
    <source>
        <dbReference type="EMBL" id="SEN22775.1"/>
    </source>
</evidence>
<dbReference type="STRING" id="573321.SAMN04488505_10928"/>
<keyword evidence="1" id="KW-0805">Transcription regulation</keyword>
<dbReference type="OrthoDB" id="9793451at2"/>
<dbReference type="GO" id="GO:0043565">
    <property type="term" value="F:sequence-specific DNA binding"/>
    <property type="evidence" value="ECO:0007669"/>
    <property type="project" value="InterPro"/>
</dbReference>
<keyword evidence="2 5" id="KW-0238">DNA-binding</keyword>
<dbReference type="AlphaFoldDB" id="A0A1H8ETI3"/>
<dbReference type="InterPro" id="IPR018060">
    <property type="entry name" value="HTH_AraC"/>
</dbReference>
<dbReference type="GO" id="GO:0003700">
    <property type="term" value="F:DNA-binding transcription factor activity"/>
    <property type="evidence" value="ECO:0007669"/>
    <property type="project" value="InterPro"/>
</dbReference>
<evidence type="ECO:0000256" key="3">
    <source>
        <dbReference type="ARBA" id="ARBA00023163"/>
    </source>
</evidence>
<dbReference type="InterPro" id="IPR009057">
    <property type="entry name" value="Homeodomain-like_sf"/>
</dbReference>
<sequence length="305" mass="34675">MTKSIKVYDPPAFTAAYMQPKQELDKMLQPGIDKFFIVKIEEMYRLVQRPVAASRATTHSCLFLTSGEAVMKIGSREYTLHPNEILFVPAGQVFSFQPGDVNTGFLCNFHNDTLTGPYGKTAVLQAFEFLKVWGNPLIQLPAVTVQFVLQLFERLLLDYIQHGLQHPDIIQTYLTTLLCEVNRAYQPVNNELPGAALHITRKFKELIFTHIRHTHRVTDYAALLHISPNHLNKTVKAITGQSPTKWIDEAIILEAKVLFNQSEMSVQEVATAVGLDDPSYFTRLFKKYEGCTPTQFRRVIEKSCN</sequence>
<accession>A0A1H8ETI3</accession>
<dbReference type="PRINTS" id="PR00032">
    <property type="entry name" value="HTHARAC"/>
</dbReference>
<gene>
    <name evidence="5" type="ORF">SAMN04488505_10928</name>
</gene>
<organism evidence="5 6">
    <name type="scientific">Chitinophaga rupis</name>
    <dbReference type="NCBI Taxonomy" id="573321"/>
    <lineage>
        <taxon>Bacteria</taxon>
        <taxon>Pseudomonadati</taxon>
        <taxon>Bacteroidota</taxon>
        <taxon>Chitinophagia</taxon>
        <taxon>Chitinophagales</taxon>
        <taxon>Chitinophagaceae</taxon>
        <taxon>Chitinophaga</taxon>
    </lineage>
</organism>
<name>A0A1H8ETI3_9BACT</name>
<evidence type="ECO:0000256" key="1">
    <source>
        <dbReference type="ARBA" id="ARBA00023015"/>
    </source>
</evidence>
<protein>
    <submittedName>
        <fullName evidence="5">AraC-type DNA-binding protein</fullName>
    </submittedName>
</protein>
<dbReference type="InterPro" id="IPR020449">
    <property type="entry name" value="Tscrpt_reg_AraC-type_HTH"/>
</dbReference>
<evidence type="ECO:0000256" key="2">
    <source>
        <dbReference type="ARBA" id="ARBA00023125"/>
    </source>
</evidence>
<evidence type="ECO:0000259" key="4">
    <source>
        <dbReference type="PROSITE" id="PS01124"/>
    </source>
</evidence>
<dbReference type="InterPro" id="IPR037923">
    <property type="entry name" value="HTH-like"/>
</dbReference>
<feature type="domain" description="HTH araC/xylS-type" evidence="4">
    <location>
        <begin position="201"/>
        <end position="299"/>
    </location>
</feature>
<dbReference type="InterPro" id="IPR014710">
    <property type="entry name" value="RmlC-like_jellyroll"/>
</dbReference>
<dbReference type="Gene3D" id="2.60.120.10">
    <property type="entry name" value="Jelly Rolls"/>
    <property type="match status" value="1"/>
</dbReference>
<dbReference type="PANTHER" id="PTHR43280">
    <property type="entry name" value="ARAC-FAMILY TRANSCRIPTIONAL REGULATOR"/>
    <property type="match status" value="1"/>
</dbReference>
<dbReference type="SMART" id="SM00342">
    <property type="entry name" value="HTH_ARAC"/>
    <property type="match status" value="1"/>
</dbReference>
<dbReference type="SUPFAM" id="SSF51215">
    <property type="entry name" value="Regulatory protein AraC"/>
    <property type="match status" value="1"/>
</dbReference>
<proteinExistence type="predicted"/>
<dbReference type="Proteomes" id="UP000198984">
    <property type="component" value="Unassembled WGS sequence"/>
</dbReference>
<dbReference type="Gene3D" id="1.10.10.60">
    <property type="entry name" value="Homeodomain-like"/>
    <property type="match status" value="1"/>
</dbReference>
<keyword evidence="6" id="KW-1185">Reference proteome</keyword>
<dbReference type="PANTHER" id="PTHR43280:SF32">
    <property type="entry name" value="TRANSCRIPTIONAL REGULATORY PROTEIN"/>
    <property type="match status" value="1"/>
</dbReference>
<dbReference type="RefSeq" id="WP_089919069.1">
    <property type="nucleotide sequence ID" value="NZ_FOBB01000009.1"/>
</dbReference>
<keyword evidence="3" id="KW-0804">Transcription</keyword>
<dbReference type="SUPFAM" id="SSF46689">
    <property type="entry name" value="Homeodomain-like"/>
    <property type="match status" value="2"/>
</dbReference>
<dbReference type="PROSITE" id="PS01124">
    <property type="entry name" value="HTH_ARAC_FAMILY_2"/>
    <property type="match status" value="1"/>
</dbReference>